<feature type="region of interest" description="Disordered" evidence="1">
    <location>
        <begin position="254"/>
        <end position="281"/>
    </location>
</feature>
<keyword evidence="3" id="KW-1185">Reference proteome</keyword>
<comment type="caution">
    <text evidence="2">The sequence shown here is derived from an EMBL/GenBank/DDBJ whole genome shotgun (WGS) entry which is preliminary data.</text>
</comment>
<dbReference type="EMBL" id="BFAA01004275">
    <property type="protein sequence ID" value="GCB66298.1"/>
    <property type="molecule type" value="Genomic_DNA"/>
</dbReference>
<dbReference type="Proteomes" id="UP000288216">
    <property type="component" value="Unassembled WGS sequence"/>
</dbReference>
<reference evidence="2 3" key="1">
    <citation type="journal article" date="2018" name="Nat. Ecol. Evol.">
        <title>Shark genomes provide insights into elasmobranch evolution and the origin of vertebrates.</title>
        <authorList>
            <person name="Hara Y"/>
            <person name="Yamaguchi K"/>
            <person name="Onimaru K"/>
            <person name="Kadota M"/>
            <person name="Koyanagi M"/>
            <person name="Keeley SD"/>
            <person name="Tatsumi K"/>
            <person name="Tanaka K"/>
            <person name="Motone F"/>
            <person name="Kageyama Y"/>
            <person name="Nozu R"/>
            <person name="Adachi N"/>
            <person name="Nishimura O"/>
            <person name="Nakagawa R"/>
            <person name="Tanegashima C"/>
            <person name="Kiyatake I"/>
            <person name="Matsumoto R"/>
            <person name="Murakumo K"/>
            <person name="Nishida K"/>
            <person name="Terakita A"/>
            <person name="Kuratani S"/>
            <person name="Sato K"/>
            <person name="Hyodo S Kuraku.S."/>
        </authorList>
    </citation>
    <scope>NUCLEOTIDE SEQUENCE [LARGE SCALE GENOMIC DNA]</scope>
</reference>
<dbReference type="OMA" id="WSTLWDP"/>
<evidence type="ECO:0000256" key="1">
    <source>
        <dbReference type="SAM" id="MobiDB-lite"/>
    </source>
</evidence>
<protein>
    <submittedName>
        <fullName evidence="2">Uncharacterized protein</fullName>
    </submittedName>
</protein>
<evidence type="ECO:0000313" key="2">
    <source>
        <dbReference type="EMBL" id="GCB66298.1"/>
    </source>
</evidence>
<organism evidence="2 3">
    <name type="scientific">Scyliorhinus torazame</name>
    <name type="common">Cloudy catshark</name>
    <name type="synonym">Catulus torazame</name>
    <dbReference type="NCBI Taxonomy" id="75743"/>
    <lineage>
        <taxon>Eukaryota</taxon>
        <taxon>Metazoa</taxon>
        <taxon>Chordata</taxon>
        <taxon>Craniata</taxon>
        <taxon>Vertebrata</taxon>
        <taxon>Chondrichthyes</taxon>
        <taxon>Elasmobranchii</taxon>
        <taxon>Galeomorphii</taxon>
        <taxon>Galeoidea</taxon>
        <taxon>Carcharhiniformes</taxon>
        <taxon>Scyliorhinidae</taxon>
        <taxon>Scyliorhinus</taxon>
    </lineage>
</organism>
<gene>
    <name evidence="2" type="ORF">scyTo_0010085</name>
</gene>
<feature type="compositionally biased region" description="Basic and acidic residues" evidence="1">
    <location>
        <begin position="254"/>
        <end position="273"/>
    </location>
</feature>
<accession>A0A401NZI7</accession>
<evidence type="ECO:0000313" key="3">
    <source>
        <dbReference type="Proteomes" id="UP000288216"/>
    </source>
</evidence>
<name>A0A401NZI7_SCYTO</name>
<dbReference type="AlphaFoldDB" id="A0A401NZI7"/>
<proteinExistence type="predicted"/>
<sequence>MVEPWNRHEQRSPEQRRIVGTGEVLEVSQNGKVLNSCARCECLNIAKSCDVSAGAKGHPVNAKGEQVYSLLQVRQVEAITATREAMKGSDEMKEEADSGGCEEVELQLTNEKSGDFAIMKDFAKVQAQICRTDVNTAVLSEPIILICQIPVDFSGSISSGSDADSLSTGSNSPIFYNDQDLSLWSTLWDPALMSEPLKSLAVDPKSVHEMSNKTANFQFKLINRLETWSAEVKTKFRSQLHQLMQRVKPKVRLPERKKLEEDSDLVEEHKQEDGFSDIPLV</sequence>
<dbReference type="OrthoDB" id="9943895at2759"/>